<proteinExistence type="predicted"/>
<dbReference type="GeneTree" id="ENSGT00390000009029"/>
<dbReference type="GeneID" id="114604150"/>
<dbReference type="GO" id="GO:0005813">
    <property type="term" value="C:centrosome"/>
    <property type="evidence" value="ECO:0007669"/>
    <property type="project" value="UniProtKB-SubCell"/>
</dbReference>
<gene>
    <name evidence="11" type="primary">CEP70</name>
</gene>
<feature type="coiled-coil region" evidence="9">
    <location>
        <begin position="295"/>
        <end position="362"/>
    </location>
</feature>
<dbReference type="GO" id="GO:0043015">
    <property type="term" value="F:gamma-tubulin binding"/>
    <property type="evidence" value="ECO:0007669"/>
    <property type="project" value="InterPro"/>
</dbReference>
<dbReference type="GO" id="GO:0042802">
    <property type="term" value="F:identical protein binding"/>
    <property type="evidence" value="ECO:0007669"/>
    <property type="project" value="Ensembl"/>
</dbReference>
<feature type="coiled-coil region" evidence="9">
    <location>
        <begin position="104"/>
        <end position="141"/>
    </location>
</feature>
<dbReference type="CTD" id="80321"/>
<dbReference type="GO" id="GO:0060271">
    <property type="term" value="P:cilium assembly"/>
    <property type="evidence" value="ECO:0007669"/>
    <property type="project" value="InterPro"/>
</dbReference>
<evidence type="ECO:0000256" key="3">
    <source>
        <dbReference type="ARBA" id="ARBA00018408"/>
    </source>
</evidence>
<evidence type="ECO:0000256" key="1">
    <source>
        <dbReference type="ARBA" id="ARBA00004300"/>
    </source>
</evidence>
<feature type="compositionally biased region" description="Polar residues" evidence="10">
    <location>
        <begin position="1"/>
        <end position="10"/>
    </location>
</feature>
<name>A0A670ICX8_PODMU</name>
<dbReference type="PANTHER" id="PTHR14594:SF1">
    <property type="entry name" value="CENTROSOMAL PROTEIN OF 70 KDA"/>
    <property type="match status" value="1"/>
</dbReference>
<accession>A0A670ICX8</accession>
<feature type="coiled-coil region" evidence="9">
    <location>
        <begin position="188"/>
        <end position="267"/>
    </location>
</feature>
<keyword evidence="4" id="KW-0963">Cytoplasm</keyword>
<dbReference type="InterPro" id="IPR037692">
    <property type="entry name" value="CEP70"/>
</dbReference>
<evidence type="ECO:0000256" key="4">
    <source>
        <dbReference type="ARBA" id="ARBA00022490"/>
    </source>
</evidence>
<evidence type="ECO:0000256" key="10">
    <source>
        <dbReference type="SAM" id="MobiDB-lite"/>
    </source>
</evidence>
<dbReference type="PANTHER" id="PTHR14594">
    <property type="entry name" value="CENTROSOMAL PROTEIN OF 70 KDA"/>
    <property type="match status" value="1"/>
</dbReference>
<protein>
    <recommendedName>
        <fullName evidence="3">Centrosomal protein of 70 kDa</fullName>
    </recommendedName>
</protein>
<dbReference type="AlphaFoldDB" id="A0A670ICX8"/>
<dbReference type="RefSeq" id="XP_028599846.1">
    <property type="nucleotide sequence ID" value="XM_028744013.1"/>
</dbReference>
<dbReference type="GO" id="GO:0070507">
    <property type="term" value="P:regulation of microtubule cytoskeleton organization"/>
    <property type="evidence" value="ECO:0007669"/>
    <property type="project" value="InterPro"/>
</dbReference>
<keyword evidence="6 9" id="KW-0175">Coiled coil</keyword>
<feature type="region of interest" description="Disordered" evidence="10">
    <location>
        <begin position="1"/>
        <end position="23"/>
    </location>
</feature>
<evidence type="ECO:0000313" key="11">
    <source>
        <dbReference type="Ensembl" id="ENSPMRP00000009462.1"/>
    </source>
</evidence>
<evidence type="ECO:0000256" key="7">
    <source>
        <dbReference type="ARBA" id="ARBA00023212"/>
    </source>
</evidence>
<reference evidence="11" key="2">
    <citation type="submission" date="2025-08" db="UniProtKB">
        <authorList>
            <consortium name="Ensembl"/>
        </authorList>
    </citation>
    <scope>IDENTIFICATION</scope>
</reference>
<evidence type="ECO:0000256" key="8">
    <source>
        <dbReference type="ARBA" id="ARBA00025273"/>
    </source>
</evidence>
<dbReference type="OMA" id="ACQQYLQ"/>
<comment type="subcellular location">
    <subcellularLocation>
        <location evidence="1">Cytoplasm</location>
        <location evidence="1">Cytoskeleton</location>
        <location evidence="1">Microtubule organizing center</location>
        <location evidence="1">Centrosome</location>
    </subcellularLocation>
</comment>
<organism evidence="11 12">
    <name type="scientific">Podarcis muralis</name>
    <name type="common">Wall lizard</name>
    <name type="synonym">Lacerta muralis</name>
    <dbReference type="NCBI Taxonomy" id="64176"/>
    <lineage>
        <taxon>Eukaryota</taxon>
        <taxon>Metazoa</taxon>
        <taxon>Chordata</taxon>
        <taxon>Craniata</taxon>
        <taxon>Vertebrata</taxon>
        <taxon>Euteleostomi</taxon>
        <taxon>Lepidosauria</taxon>
        <taxon>Squamata</taxon>
        <taxon>Bifurcata</taxon>
        <taxon>Unidentata</taxon>
        <taxon>Episquamata</taxon>
        <taxon>Laterata</taxon>
        <taxon>Lacertibaenia</taxon>
        <taxon>Lacertidae</taxon>
        <taxon>Podarcis</taxon>
    </lineage>
</organism>
<keyword evidence="7" id="KW-0206">Cytoskeleton</keyword>
<reference evidence="11 12" key="1">
    <citation type="journal article" date="2019" name="Proc. Natl. Acad. Sci. U.S.A.">
        <title>Regulatory changes in pterin and carotenoid genes underlie balanced color polymorphisms in the wall lizard.</title>
        <authorList>
            <person name="Andrade P."/>
            <person name="Pinho C."/>
            <person name="Perez I de Lanuza G."/>
            <person name="Afonso S."/>
            <person name="Brejcha J."/>
            <person name="Rubin C.J."/>
            <person name="Wallerman O."/>
            <person name="Pereira P."/>
            <person name="Sabatino S.J."/>
            <person name="Bellati A."/>
            <person name="Pellitteri-Rosa D."/>
            <person name="Bosakova Z."/>
            <person name="Bunikis I."/>
            <person name="Carretero M.A."/>
            <person name="Feiner N."/>
            <person name="Marsik P."/>
            <person name="Pauperio F."/>
            <person name="Salvi D."/>
            <person name="Soler L."/>
            <person name="While G.M."/>
            <person name="Uller T."/>
            <person name="Font E."/>
            <person name="Andersson L."/>
            <person name="Carneiro M."/>
        </authorList>
    </citation>
    <scope>NUCLEOTIDE SEQUENCE</scope>
</reference>
<keyword evidence="5" id="KW-0802">TPR repeat</keyword>
<evidence type="ECO:0000256" key="6">
    <source>
        <dbReference type="ARBA" id="ARBA00023054"/>
    </source>
</evidence>
<sequence length="630" mass="73481">MAESSQSCSLPTEAASGSMMIHSCPERMSNDSRRMDEEQEEWGKLNKLLRQHGLKPVYLDKPGTGRNIADRIVMDRQTSQAIRYALRSLMEETERQRKIVRGLIEENRQIRDELRLERSRASRQEQRANELDIIVENVKQKICQLEDKSIAHACEQQNQVKELQKDQQASQDCSAFCDSPVFCLQAKNQQQIDKLREQEETIARLEKELKKMDMEEEERLATQKKIFRQFCKQAPRTHLDQQICSLIDHYESQIKQVRKELRRYNREPDHTQGEGKNEEEFLKDIDATPNYRALLMSFQTQIIETKARNEQLLRENTNLRKEMEIRPTVQELKFYKHQVKKLEKALKNIKSHEIDEEESMKENRECKSTTGGVLQETCRKYLQVLSSIDAIIRSPRRAPLVTHLQRKGLPQSCPKGDEQECGFEHLPLTVEMWADQLMALKTLHRSLKKLFLQLVPWCMVTMQDNSEYIRVEDLQLMVDEISEEVVNKEKRSCVPSQEALYAMVSHFQKLFDVKSINGIYPRMNEVYTKLGEMINAMRNLCDLLELDTSAPPSVLVNRVGKLCSLINENVSQQVEQLLGTPDIQSIVDELKEHDNFFQAFEGLIEDLLHILEVRNLTDIVPAVQKLKWKA</sequence>
<comment type="function">
    <text evidence="8">Plays a role in the organization of both preexisting and nascent microtubules in interphase cells. During mitosis, required for the organization and orientation of the mitotic spindle.</text>
</comment>
<dbReference type="Ensembl" id="ENSPMRT00000010093.1">
    <property type="protein sequence ID" value="ENSPMRP00000009462.1"/>
    <property type="gene ID" value="ENSPMRG00000006348.1"/>
</dbReference>
<evidence type="ECO:0000256" key="9">
    <source>
        <dbReference type="SAM" id="Coils"/>
    </source>
</evidence>
<evidence type="ECO:0000256" key="5">
    <source>
        <dbReference type="ARBA" id="ARBA00022803"/>
    </source>
</evidence>
<comment type="subunit">
    <text evidence="2">Directly interacts with tubulin-gamma; this interaction determines centrosomal localization.</text>
</comment>
<dbReference type="Proteomes" id="UP000472272">
    <property type="component" value="Chromosome 1"/>
</dbReference>
<evidence type="ECO:0000256" key="2">
    <source>
        <dbReference type="ARBA" id="ARBA00011832"/>
    </source>
</evidence>
<evidence type="ECO:0000313" key="12">
    <source>
        <dbReference type="Proteomes" id="UP000472272"/>
    </source>
</evidence>
<keyword evidence="12" id="KW-1185">Reference proteome</keyword>
<reference evidence="11" key="3">
    <citation type="submission" date="2025-09" db="UniProtKB">
        <authorList>
            <consortium name="Ensembl"/>
        </authorList>
    </citation>
    <scope>IDENTIFICATION</scope>
</reference>